<dbReference type="InterPro" id="IPR003740">
    <property type="entry name" value="YitT"/>
</dbReference>
<feature type="transmembrane region" description="Helical" evidence="6">
    <location>
        <begin position="160"/>
        <end position="181"/>
    </location>
</feature>
<evidence type="ECO:0000256" key="3">
    <source>
        <dbReference type="ARBA" id="ARBA00022692"/>
    </source>
</evidence>
<keyword evidence="4 6" id="KW-1133">Transmembrane helix</keyword>
<keyword evidence="2" id="KW-1003">Cell membrane</keyword>
<dbReference type="AlphaFoldDB" id="A0A9D1PD11"/>
<reference evidence="8" key="1">
    <citation type="journal article" date="2021" name="PeerJ">
        <title>Extensive microbial diversity within the chicken gut microbiome revealed by metagenomics and culture.</title>
        <authorList>
            <person name="Gilroy R."/>
            <person name="Ravi A."/>
            <person name="Getino M."/>
            <person name="Pursley I."/>
            <person name="Horton D.L."/>
            <person name="Alikhan N.F."/>
            <person name="Baker D."/>
            <person name="Gharbi K."/>
            <person name="Hall N."/>
            <person name="Watson M."/>
            <person name="Adriaenssens E.M."/>
            <person name="Foster-Nyarko E."/>
            <person name="Jarju S."/>
            <person name="Secka A."/>
            <person name="Antonio M."/>
            <person name="Oren A."/>
            <person name="Chaudhuri R.R."/>
            <person name="La Ragione R."/>
            <person name="Hildebrand F."/>
            <person name="Pallen M.J."/>
        </authorList>
    </citation>
    <scope>NUCLEOTIDE SEQUENCE</scope>
    <source>
        <strain evidence="8">CHK195-9823</strain>
    </source>
</reference>
<comment type="caution">
    <text evidence="8">The sequence shown here is derived from an EMBL/GenBank/DDBJ whole genome shotgun (WGS) entry which is preliminary data.</text>
</comment>
<evidence type="ECO:0000256" key="5">
    <source>
        <dbReference type="ARBA" id="ARBA00023136"/>
    </source>
</evidence>
<organism evidence="8 9">
    <name type="scientific">Candidatus Blautia stercorigallinarum</name>
    <dbReference type="NCBI Taxonomy" id="2838501"/>
    <lineage>
        <taxon>Bacteria</taxon>
        <taxon>Bacillati</taxon>
        <taxon>Bacillota</taxon>
        <taxon>Clostridia</taxon>
        <taxon>Lachnospirales</taxon>
        <taxon>Lachnospiraceae</taxon>
        <taxon>Blautia</taxon>
    </lineage>
</organism>
<evidence type="ECO:0000313" key="8">
    <source>
        <dbReference type="EMBL" id="HIV39022.1"/>
    </source>
</evidence>
<evidence type="ECO:0000256" key="1">
    <source>
        <dbReference type="ARBA" id="ARBA00004651"/>
    </source>
</evidence>
<evidence type="ECO:0000256" key="4">
    <source>
        <dbReference type="ARBA" id="ARBA00022989"/>
    </source>
</evidence>
<dbReference type="PANTHER" id="PTHR33545:SF5">
    <property type="entry name" value="UPF0750 MEMBRANE PROTEIN YITT"/>
    <property type="match status" value="1"/>
</dbReference>
<dbReference type="Proteomes" id="UP000886814">
    <property type="component" value="Unassembled WGS sequence"/>
</dbReference>
<evidence type="ECO:0000259" key="7">
    <source>
        <dbReference type="Pfam" id="PF10035"/>
    </source>
</evidence>
<dbReference type="Pfam" id="PF02588">
    <property type="entry name" value="YitT_membrane"/>
    <property type="match status" value="1"/>
</dbReference>
<keyword evidence="3 6" id="KW-0812">Transmembrane</keyword>
<dbReference type="GO" id="GO:0005886">
    <property type="term" value="C:plasma membrane"/>
    <property type="evidence" value="ECO:0007669"/>
    <property type="project" value="UniProtKB-SubCell"/>
</dbReference>
<proteinExistence type="predicted"/>
<feature type="transmembrane region" description="Helical" evidence="6">
    <location>
        <begin position="60"/>
        <end position="83"/>
    </location>
</feature>
<protein>
    <submittedName>
        <fullName evidence="8">YitT family protein</fullName>
    </submittedName>
</protein>
<feature type="domain" description="DUF2179" evidence="7">
    <location>
        <begin position="230"/>
        <end position="280"/>
    </location>
</feature>
<comment type="subcellular location">
    <subcellularLocation>
        <location evidence="1">Cell membrane</location>
        <topology evidence="1">Multi-pass membrane protein</topology>
    </subcellularLocation>
</comment>
<accession>A0A9D1PD11</accession>
<dbReference type="EMBL" id="DXIQ01000053">
    <property type="protein sequence ID" value="HIV39022.1"/>
    <property type="molecule type" value="Genomic_DNA"/>
</dbReference>
<dbReference type="CDD" id="cd16380">
    <property type="entry name" value="YitT_C"/>
    <property type="match status" value="1"/>
</dbReference>
<feature type="transmembrane region" description="Helical" evidence="6">
    <location>
        <begin position="20"/>
        <end position="40"/>
    </location>
</feature>
<dbReference type="PANTHER" id="PTHR33545">
    <property type="entry name" value="UPF0750 MEMBRANE PROTEIN YITT-RELATED"/>
    <property type="match status" value="1"/>
</dbReference>
<dbReference type="Gene3D" id="3.30.70.120">
    <property type="match status" value="1"/>
</dbReference>
<dbReference type="Pfam" id="PF10035">
    <property type="entry name" value="DUF2179"/>
    <property type="match status" value="1"/>
</dbReference>
<name>A0A9D1PD11_9FIRM</name>
<evidence type="ECO:0000256" key="2">
    <source>
        <dbReference type="ARBA" id="ARBA00022475"/>
    </source>
</evidence>
<evidence type="ECO:0000313" key="9">
    <source>
        <dbReference type="Proteomes" id="UP000886814"/>
    </source>
</evidence>
<dbReference type="InterPro" id="IPR051461">
    <property type="entry name" value="UPF0750_membrane"/>
</dbReference>
<feature type="transmembrane region" description="Helical" evidence="6">
    <location>
        <begin position="117"/>
        <end position="139"/>
    </location>
</feature>
<sequence length="292" mass="31994">MKKNVNLNIDPKREVKRVVFGLISAVIMAVNIKIFVRAGGLYPGGFNGVTRLIQTIFEQFLGIPLPFAPVSLILNAIPAIVSFKAIGKKFTLNTGMIIVVSSVLTDFVPSVPITQDILLISIFGGLINGAAISLALIGGSSTGGTDFIAVYFAEKKNKDVWNYILMGNGVVLILAGILFGWDKALYSIIFQFTSTQTIHLLYQAYNKVTLFIVTDNPKAVYEAICQVTNHSATEFSATGMYSNEGRKMIYSVVSSTEAKVLIRKVMNADPHAFVNVVKTDILMGRFYQKENY</sequence>
<dbReference type="InterPro" id="IPR019264">
    <property type="entry name" value="DUF2179"/>
</dbReference>
<evidence type="ECO:0000256" key="6">
    <source>
        <dbReference type="SAM" id="Phobius"/>
    </source>
</evidence>
<keyword evidence="5 6" id="KW-0472">Membrane</keyword>
<dbReference type="PIRSF" id="PIRSF006483">
    <property type="entry name" value="Membrane_protein_YitT"/>
    <property type="match status" value="1"/>
</dbReference>
<reference evidence="8" key="2">
    <citation type="submission" date="2021-04" db="EMBL/GenBank/DDBJ databases">
        <authorList>
            <person name="Gilroy R."/>
        </authorList>
    </citation>
    <scope>NUCLEOTIDE SEQUENCE</scope>
    <source>
        <strain evidence="8">CHK195-9823</strain>
    </source>
</reference>
<dbReference type="InterPro" id="IPR015867">
    <property type="entry name" value="N-reg_PII/ATP_PRibTrfase_C"/>
</dbReference>
<feature type="transmembrane region" description="Helical" evidence="6">
    <location>
        <begin position="90"/>
        <end position="111"/>
    </location>
</feature>
<gene>
    <name evidence="8" type="ORF">H9747_08510</name>
</gene>